<evidence type="ECO:0000259" key="1">
    <source>
        <dbReference type="Pfam" id="PF13175"/>
    </source>
</evidence>
<organism evidence="2 3">
    <name type="scientific">Hyphomonas johnsonii MHS-2</name>
    <dbReference type="NCBI Taxonomy" id="1280950"/>
    <lineage>
        <taxon>Bacteria</taxon>
        <taxon>Pseudomonadati</taxon>
        <taxon>Pseudomonadota</taxon>
        <taxon>Alphaproteobacteria</taxon>
        <taxon>Hyphomonadales</taxon>
        <taxon>Hyphomonadaceae</taxon>
        <taxon>Hyphomonas</taxon>
    </lineage>
</organism>
<name>A0A059FQ36_9PROT</name>
<sequence length="641" mass="71271">MKIKALILENFRGYQAKTIIPFSQFTALIGRNDAGKSTILEALDIFFDNSKPDQGDACINGDARGVRIGIIFDHLPTEITLDRGARSTFQAEHLLNSDGDLEIHKVFNLGVQRPSGAKIFAIAVHPTRPDLADLLQKSNTQLKAVIRERGLEANCNLNENPSMRQAIYRAVGDLGLSRQEVPLNDENGKAIWTAIQSVLPLFVLFRSDRASSDQDPEVQNPMKVAVQKALSEIEEDLAAITAEVRTRVEETAARTLAQMQLTYPELAKTLTPQFRTPTWQNIFKVDLESDDGVPLNKRGSGVRRLVLMSFFQAEAKKKKEEAAADDLDGQRPVVYAIEEPETSQHPENQELIVEALKEIADAGDQVVITTHVPALAGLVPVDGLRYVDSDPATGLPRVRQGTPEIYEEIASALGVLPDPIKSNSIKVAVLVEGKTDVDALVSFSHVLSASGDIPALDQSKIFWAMGGGQTLKDWVERNYLGSLNVPQVVIFDSDRTSGELPAHEEKQRRLREINAWANRTAFMTRKREIENYIDLQELNNLAEGKLVYPAGIDVDHSDLTEVIAAALRDAIDNRDLRFRPTSHREEPIRVTRRNIKTIITAYVIRNMSADGIKTRCAYEHEGEVRYEVLEWLSAIQNYCAA</sequence>
<dbReference type="RefSeq" id="WP_051618386.1">
    <property type="nucleotide sequence ID" value="NZ_ARYK01000003.1"/>
</dbReference>
<dbReference type="InterPro" id="IPR041685">
    <property type="entry name" value="AAA_GajA/Old/RecF-like"/>
</dbReference>
<accession>A0A059FQ36</accession>
<proteinExistence type="predicted"/>
<dbReference type="Proteomes" id="UP000025171">
    <property type="component" value="Unassembled WGS sequence"/>
</dbReference>
<gene>
    <name evidence="2" type="ORF">HJO_07277</name>
</gene>
<evidence type="ECO:0000313" key="3">
    <source>
        <dbReference type="Proteomes" id="UP000025171"/>
    </source>
</evidence>
<comment type="caution">
    <text evidence="2">The sequence shown here is derived from an EMBL/GenBank/DDBJ whole genome shotgun (WGS) entry which is preliminary data.</text>
</comment>
<dbReference type="OrthoDB" id="9816534at2"/>
<dbReference type="eggNOG" id="COG3950">
    <property type="taxonomic scope" value="Bacteria"/>
</dbReference>
<keyword evidence="3" id="KW-1185">Reference proteome</keyword>
<dbReference type="InterPro" id="IPR027417">
    <property type="entry name" value="P-loop_NTPase"/>
</dbReference>
<dbReference type="STRING" id="1280950.HJO_07277"/>
<evidence type="ECO:0000313" key="2">
    <source>
        <dbReference type="EMBL" id="KCZ92737.1"/>
    </source>
</evidence>
<reference evidence="2 3" key="1">
    <citation type="journal article" date="2014" name="Antonie Van Leeuwenhoek">
        <title>Hyphomonas beringensis sp. nov. and Hyphomonas chukchiensis sp. nov., isolated from surface seawater of the Bering Sea and Chukchi Sea.</title>
        <authorList>
            <person name="Li C."/>
            <person name="Lai Q."/>
            <person name="Li G."/>
            <person name="Dong C."/>
            <person name="Wang J."/>
            <person name="Liao Y."/>
            <person name="Shao Z."/>
        </authorList>
    </citation>
    <scope>NUCLEOTIDE SEQUENCE [LARGE SCALE GENOMIC DNA]</scope>
    <source>
        <strain evidence="2 3">MHS-2</strain>
    </source>
</reference>
<dbReference type="PANTHER" id="PTHR43581">
    <property type="entry name" value="ATP/GTP PHOSPHATASE"/>
    <property type="match status" value="1"/>
</dbReference>
<feature type="domain" description="Endonuclease GajA/Old nuclease/RecF-like AAA" evidence="1">
    <location>
        <begin position="1"/>
        <end position="375"/>
    </location>
</feature>
<dbReference type="PATRIC" id="fig|1280950.3.peg.1458"/>
<dbReference type="PANTHER" id="PTHR43581:SF4">
    <property type="entry name" value="ATP_GTP PHOSPHATASE"/>
    <property type="match status" value="1"/>
</dbReference>
<dbReference type="EMBL" id="ARYK01000003">
    <property type="protein sequence ID" value="KCZ92737.1"/>
    <property type="molecule type" value="Genomic_DNA"/>
</dbReference>
<protein>
    <recommendedName>
        <fullName evidence="1">Endonuclease GajA/Old nuclease/RecF-like AAA domain-containing protein</fullName>
    </recommendedName>
</protein>
<dbReference type="Gene3D" id="3.40.50.300">
    <property type="entry name" value="P-loop containing nucleotide triphosphate hydrolases"/>
    <property type="match status" value="1"/>
</dbReference>
<dbReference type="SUPFAM" id="SSF52540">
    <property type="entry name" value="P-loop containing nucleoside triphosphate hydrolases"/>
    <property type="match status" value="1"/>
</dbReference>
<dbReference type="AlphaFoldDB" id="A0A059FQ36"/>
<dbReference type="Pfam" id="PF13175">
    <property type="entry name" value="AAA_15"/>
    <property type="match status" value="1"/>
</dbReference>
<dbReference type="InterPro" id="IPR051396">
    <property type="entry name" value="Bact_Antivir_Def_Nuclease"/>
</dbReference>